<evidence type="ECO:0000256" key="2">
    <source>
        <dbReference type="PROSITE-ProRule" id="PRU00169"/>
    </source>
</evidence>
<evidence type="ECO:0000313" key="5">
    <source>
        <dbReference type="Proteomes" id="UP000233256"/>
    </source>
</evidence>
<keyword evidence="1 2" id="KW-0597">Phosphoprotein</keyword>
<accession>A0A2N1PK33</accession>
<dbReference type="PANTHER" id="PTHR44591">
    <property type="entry name" value="STRESS RESPONSE REGULATOR PROTEIN 1"/>
    <property type="match status" value="1"/>
</dbReference>
<evidence type="ECO:0000313" key="4">
    <source>
        <dbReference type="EMBL" id="PKK88708.1"/>
    </source>
</evidence>
<proteinExistence type="predicted"/>
<evidence type="ECO:0000256" key="1">
    <source>
        <dbReference type="ARBA" id="ARBA00022553"/>
    </source>
</evidence>
<protein>
    <recommendedName>
        <fullName evidence="3">Response regulatory domain-containing protein</fullName>
    </recommendedName>
</protein>
<reference evidence="4 5" key="1">
    <citation type="journal article" date="2017" name="ISME J.">
        <title>Potential for microbial H2 and metal transformations associated with novel bacteria and archaea in deep terrestrial subsurface sediments.</title>
        <authorList>
            <person name="Hernsdorf A.W."/>
            <person name="Amano Y."/>
            <person name="Miyakawa K."/>
            <person name="Ise K."/>
            <person name="Suzuki Y."/>
            <person name="Anantharaman K."/>
            <person name="Probst A."/>
            <person name="Burstein D."/>
            <person name="Thomas B.C."/>
            <person name="Banfield J.F."/>
        </authorList>
    </citation>
    <scope>NUCLEOTIDE SEQUENCE [LARGE SCALE GENOMIC DNA]</scope>
    <source>
        <strain evidence="4">HGW-Wallbacteria-1</strain>
    </source>
</reference>
<dbReference type="GO" id="GO:0000160">
    <property type="term" value="P:phosphorelay signal transduction system"/>
    <property type="evidence" value="ECO:0007669"/>
    <property type="project" value="InterPro"/>
</dbReference>
<dbReference type="PANTHER" id="PTHR44591:SF3">
    <property type="entry name" value="RESPONSE REGULATORY DOMAIN-CONTAINING PROTEIN"/>
    <property type="match status" value="1"/>
</dbReference>
<dbReference type="AlphaFoldDB" id="A0A2N1PK33"/>
<dbReference type="PROSITE" id="PS50110">
    <property type="entry name" value="RESPONSE_REGULATORY"/>
    <property type="match status" value="1"/>
</dbReference>
<organism evidence="4 5">
    <name type="scientific">Candidatus Wallbacteria bacterium HGW-Wallbacteria-1</name>
    <dbReference type="NCBI Taxonomy" id="2013854"/>
    <lineage>
        <taxon>Bacteria</taxon>
        <taxon>Candidatus Walliibacteriota</taxon>
    </lineage>
</organism>
<feature type="modified residue" description="4-aspartylphosphate" evidence="2">
    <location>
        <position position="58"/>
    </location>
</feature>
<name>A0A2N1PK33_9BACT</name>
<evidence type="ECO:0000259" key="3">
    <source>
        <dbReference type="PROSITE" id="PS50110"/>
    </source>
</evidence>
<dbReference type="InterPro" id="IPR050595">
    <property type="entry name" value="Bact_response_regulator"/>
</dbReference>
<dbReference type="Gene3D" id="3.40.50.2300">
    <property type="match status" value="1"/>
</dbReference>
<sequence>MTSKNTFTATIVFVDDEEFILNMAKRLFSGKFNVITYKSPTQLQNDLGHLNPALFVLDWLMPEMDGLSLCRQIRENHQFDLVPIIFFSGIEPSEQNIIDSLDAGALSFIPKPSAPGFLISQINALVSNYFKSVFYTKQRETILSVARHDMANFMTGVVSGVEMIKMKMSYSPFPNEMTDEIDVILSSAEKLKKILEDIPLLLTNSSEELKEFNFEPVPVPMIIHDAMNFISNSGIEALSDHICDNIVTCNRNILSRAIYYLSRYIYDNLTSTKEKIILKAESDPEFIKFSLIAANFHDSSFKQNIYFTSTTMNFTEKGILPITYVEKALNLHESILEMENNEISTTLFFKLNTTAG</sequence>
<dbReference type="CDD" id="cd00156">
    <property type="entry name" value="REC"/>
    <property type="match status" value="1"/>
</dbReference>
<dbReference type="InterPro" id="IPR011006">
    <property type="entry name" value="CheY-like_superfamily"/>
</dbReference>
<gene>
    <name evidence="4" type="ORF">CVV64_17450</name>
</gene>
<feature type="domain" description="Response regulatory" evidence="3">
    <location>
        <begin position="10"/>
        <end position="126"/>
    </location>
</feature>
<dbReference type="EMBL" id="PGXC01000036">
    <property type="protein sequence ID" value="PKK88708.1"/>
    <property type="molecule type" value="Genomic_DNA"/>
</dbReference>
<dbReference type="SUPFAM" id="SSF52172">
    <property type="entry name" value="CheY-like"/>
    <property type="match status" value="1"/>
</dbReference>
<dbReference type="SMART" id="SM00448">
    <property type="entry name" value="REC"/>
    <property type="match status" value="1"/>
</dbReference>
<dbReference type="InterPro" id="IPR001789">
    <property type="entry name" value="Sig_transdc_resp-reg_receiver"/>
</dbReference>
<comment type="caution">
    <text evidence="4">The sequence shown here is derived from an EMBL/GenBank/DDBJ whole genome shotgun (WGS) entry which is preliminary data.</text>
</comment>
<dbReference type="Proteomes" id="UP000233256">
    <property type="component" value="Unassembled WGS sequence"/>
</dbReference>
<dbReference type="Pfam" id="PF00072">
    <property type="entry name" value="Response_reg"/>
    <property type="match status" value="1"/>
</dbReference>